<comment type="caution">
    <text evidence="2">The sequence shown here is derived from an EMBL/GenBank/DDBJ whole genome shotgun (WGS) entry which is preliminary data.</text>
</comment>
<dbReference type="Proteomes" id="UP000284785">
    <property type="component" value="Unassembled WGS sequence"/>
</dbReference>
<dbReference type="EMBL" id="QROV01000044">
    <property type="protein sequence ID" value="RHL52846.1"/>
    <property type="molecule type" value="Genomic_DNA"/>
</dbReference>
<proteinExistence type="predicted"/>
<accession>A0A2J6AAE4</accession>
<evidence type="ECO:0000313" key="2">
    <source>
        <dbReference type="EMBL" id="RHL52846.1"/>
    </source>
</evidence>
<protein>
    <submittedName>
        <fullName evidence="2">Uncharacterized protein</fullName>
    </submittedName>
</protein>
<dbReference type="Proteomes" id="UP000283616">
    <property type="component" value="Unassembled WGS sequence"/>
</dbReference>
<reference evidence="3 4" key="1">
    <citation type="submission" date="2018-08" db="EMBL/GenBank/DDBJ databases">
        <title>A genome reference for cultivated species of the human gut microbiota.</title>
        <authorList>
            <person name="Zou Y."/>
            <person name="Xue W."/>
            <person name="Luo G."/>
        </authorList>
    </citation>
    <scope>NUCLEOTIDE SEQUENCE [LARGE SCALE GENOMIC DNA]</scope>
    <source>
        <strain evidence="2 3">AF37-12</strain>
        <strain evidence="1 4">AM30-26</strain>
    </source>
</reference>
<evidence type="ECO:0000313" key="3">
    <source>
        <dbReference type="Proteomes" id="UP000283616"/>
    </source>
</evidence>
<name>A0A2J6AAE4_BACT4</name>
<dbReference type="AlphaFoldDB" id="A0A2J6AAE4"/>
<gene>
    <name evidence="2" type="ORF">DW011_23920</name>
    <name evidence="1" type="ORF">DW780_27685</name>
</gene>
<dbReference type="EMBL" id="QSJP01000045">
    <property type="protein sequence ID" value="RHD79352.1"/>
    <property type="molecule type" value="Genomic_DNA"/>
</dbReference>
<organism evidence="2 3">
    <name type="scientific">Bacteroides thetaiotaomicron</name>
    <dbReference type="NCBI Taxonomy" id="818"/>
    <lineage>
        <taxon>Bacteria</taxon>
        <taxon>Pseudomonadati</taxon>
        <taxon>Bacteroidota</taxon>
        <taxon>Bacteroidia</taxon>
        <taxon>Bacteroidales</taxon>
        <taxon>Bacteroidaceae</taxon>
        <taxon>Bacteroides</taxon>
    </lineage>
</organism>
<sequence length="63" mass="7557">MPKDKYNLRIIPIFVPEMKVWTDLSSLQPRKKMLKHVLLTPFRQCFRSSLPPLFIFPILIFNL</sequence>
<evidence type="ECO:0000313" key="1">
    <source>
        <dbReference type="EMBL" id="RHD79352.1"/>
    </source>
</evidence>
<evidence type="ECO:0000313" key="4">
    <source>
        <dbReference type="Proteomes" id="UP000284785"/>
    </source>
</evidence>